<keyword evidence="3" id="KW-1185">Reference proteome</keyword>
<feature type="transmembrane region" description="Helical" evidence="1">
    <location>
        <begin position="38"/>
        <end position="58"/>
    </location>
</feature>
<proteinExistence type="predicted"/>
<dbReference type="RefSeq" id="WP_073122395.1">
    <property type="nucleotide sequence ID" value="NZ_FRAA01000003.1"/>
</dbReference>
<dbReference type="AlphaFoldDB" id="A0A1M6QH17"/>
<accession>A0A1M6QH17</accession>
<dbReference type="Proteomes" id="UP000184474">
    <property type="component" value="Unassembled WGS sequence"/>
</dbReference>
<name>A0A1M6QH17_REIAG</name>
<dbReference type="EMBL" id="FRAA01000003">
    <property type="protein sequence ID" value="SHK19337.1"/>
    <property type="molecule type" value="Genomic_DNA"/>
</dbReference>
<reference evidence="3" key="1">
    <citation type="submission" date="2016-11" db="EMBL/GenBank/DDBJ databases">
        <authorList>
            <person name="Varghese N."/>
            <person name="Submissions S."/>
        </authorList>
    </citation>
    <scope>NUCLEOTIDE SEQUENCE [LARGE SCALE GENOMIC DNA]</scope>
    <source>
        <strain evidence="3">DSM 26134</strain>
    </source>
</reference>
<keyword evidence="1" id="KW-0812">Transmembrane</keyword>
<evidence type="ECO:0000313" key="3">
    <source>
        <dbReference type="Proteomes" id="UP000184474"/>
    </source>
</evidence>
<evidence type="ECO:0000313" key="2">
    <source>
        <dbReference type="EMBL" id="SHK19337.1"/>
    </source>
</evidence>
<evidence type="ECO:0000256" key="1">
    <source>
        <dbReference type="SAM" id="Phobius"/>
    </source>
</evidence>
<feature type="transmembrane region" description="Helical" evidence="1">
    <location>
        <begin position="12"/>
        <end position="32"/>
    </location>
</feature>
<gene>
    <name evidence="2" type="ORF">SAMN04488028_103318</name>
</gene>
<organism evidence="2 3">
    <name type="scientific">Reichenbachiella agariperforans</name>
    <dbReference type="NCBI Taxonomy" id="156994"/>
    <lineage>
        <taxon>Bacteria</taxon>
        <taxon>Pseudomonadati</taxon>
        <taxon>Bacteroidota</taxon>
        <taxon>Cytophagia</taxon>
        <taxon>Cytophagales</taxon>
        <taxon>Reichenbachiellaceae</taxon>
        <taxon>Reichenbachiella</taxon>
    </lineage>
</organism>
<protein>
    <submittedName>
        <fullName evidence="2">Uncharacterized protein</fullName>
    </submittedName>
</protein>
<keyword evidence="1" id="KW-0472">Membrane</keyword>
<sequence length="78" mass="8603">MNNLKAEESRIVGIISVLIFLGGTTALLIYLWPYIFQIASVYAISGAVGILTVPFLVYQAINSGQANKVKYFNTKRYG</sequence>
<keyword evidence="1" id="KW-1133">Transmembrane helix</keyword>